<reference evidence="4" key="1">
    <citation type="submission" date="2012-12" db="EMBL/GenBank/DDBJ databases">
        <authorList>
            <person name="Hellsten U."/>
            <person name="Grimwood J."/>
            <person name="Chapman J.A."/>
            <person name="Shapiro H."/>
            <person name="Aerts A."/>
            <person name="Otillar R.P."/>
            <person name="Terry A.Y."/>
            <person name="Boore J.L."/>
            <person name="Simakov O."/>
            <person name="Marletaz F."/>
            <person name="Cho S.-J."/>
            <person name="Edsinger-Gonzales E."/>
            <person name="Havlak P."/>
            <person name="Kuo D.-H."/>
            <person name="Larsson T."/>
            <person name="Lv J."/>
            <person name="Arendt D."/>
            <person name="Savage R."/>
            <person name="Osoegawa K."/>
            <person name="de Jong P."/>
            <person name="Lindberg D.R."/>
            <person name="Seaver E.C."/>
            <person name="Weisblat D.A."/>
            <person name="Putnam N.H."/>
            <person name="Grigoriev I.V."/>
            <person name="Rokhsar D.S."/>
        </authorList>
    </citation>
    <scope>NUCLEOTIDE SEQUENCE</scope>
</reference>
<dbReference type="InterPro" id="IPR036691">
    <property type="entry name" value="Endo/exonu/phosph_ase_sf"/>
</dbReference>
<evidence type="ECO:0000256" key="1">
    <source>
        <dbReference type="SAM" id="SignalP"/>
    </source>
</evidence>
<evidence type="ECO:0000313" key="4">
    <source>
        <dbReference type="Proteomes" id="UP000015101"/>
    </source>
</evidence>
<accession>T1EWS0</accession>
<feature type="signal peptide" evidence="1">
    <location>
        <begin position="1"/>
        <end position="33"/>
    </location>
</feature>
<reference evidence="2 4" key="2">
    <citation type="journal article" date="2013" name="Nature">
        <title>Insights into bilaterian evolution from three spiralian genomes.</title>
        <authorList>
            <person name="Simakov O."/>
            <person name="Marletaz F."/>
            <person name="Cho S.J."/>
            <person name="Edsinger-Gonzales E."/>
            <person name="Havlak P."/>
            <person name="Hellsten U."/>
            <person name="Kuo D.H."/>
            <person name="Larsson T."/>
            <person name="Lv J."/>
            <person name="Arendt D."/>
            <person name="Savage R."/>
            <person name="Osoegawa K."/>
            <person name="de Jong P."/>
            <person name="Grimwood J."/>
            <person name="Chapman J.A."/>
            <person name="Shapiro H."/>
            <person name="Aerts A."/>
            <person name="Otillar R.P."/>
            <person name="Terry A.Y."/>
            <person name="Boore J.L."/>
            <person name="Grigoriev I.V."/>
            <person name="Lindberg D.R."/>
            <person name="Seaver E.C."/>
            <person name="Weisblat D.A."/>
            <person name="Putnam N.H."/>
            <person name="Rokhsar D.S."/>
        </authorList>
    </citation>
    <scope>NUCLEOTIDE SEQUENCE</scope>
</reference>
<dbReference type="KEGG" id="hro:HELRODRAFT_165428"/>
<dbReference type="HOGENOM" id="CLU_1671248_0_0_1"/>
<dbReference type="GeneID" id="20201020"/>
<organism evidence="3 4">
    <name type="scientific">Helobdella robusta</name>
    <name type="common">Californian leech</name>
    <dbReference type="NCBI Taxonomy" id="6412"/>
    <lineage>
        <taxon>Eukaryota</taxon>
        <taxon>Metazoa</taxon>
        <taxon>Spiralia</taxon>
        <taxon>Lophotrochozoa</taxon>
        <taxon>Annelida</taxon>
        <taxon>Clitellata</taxon>
        <taxon>Hirudinea</taxon>
        <taxon>Rhynchobdellida</taxon>
        <taxon>Glossiphoniidae</taxon>
        <taxon>Helobdella</taxon>
    </lineage>
</organism>
<name>T1EWS0_HELRO</name>
<dbReference type="EnsemblMetazoa" id="HelroT165428">
    <property type="protein sequence ID" value="HelroP165428"/>
    <property type="gene ID" value="HelroG165428"/>
</dbReference>
<sequence length="158" mass="17735">MAATKFCGPKAFATFFHVEILLRLFCALFPVTGDLLKTCGDDYTGDGGRFKMELEASTSRVTEQPYLGLTLLTSNEERPRKGIFLSGQKQKLTCELIRFVTWNVRTLLGRTITERPARRTALIALKLGRYQIDIAALSETRLPDEGSPVEMEAGYTFF</sequence>
<dbReference type="OrthoDB" id="10061555at2759"/>
<proteinExistence type="predicted"/>
<evidence type="ECO:0000313" key="3">
    <source>
        <dbReference type="EnsemblMetazoa" id="HelroP165428"/>
    </source>
</evidence>
<dbReference type="Proteomes" id="UP000015101">
    <property type="component" value="Unassembled WGS sequence"/>
</dbReference>
<reference evidence="3" key="3">
    <citation type="submission" date="2015-06" db="UniProtKB">
        <authorList>
            <consortium name="EnsemblMetazoa"/>
        </authorList>
    </citation>
    <scope>IDENTIFICATION</scope>
</reference>
<dbReference type="CTD" id="20201020"/>
<protein>
    <submittedName>
        <fullName evidence="2 3">Uncharacterized protein</fullName>
    </submittedName>
</protein>
<dbReference type="InParanoid" id="T1EWS0"/>
<dbReference type="SUPFAM" id="SSF56219">
    <property type="entry name" value="DNase I-like"/>
    <property type="match status" value="1"/>
</dbReference>
<keyword evidence="4" id="KW-1185">Reference proteome</keyword>
<gene>
    <name evidence="3" type="primary">20201020</name>
    <name evidence="2" type="ORF">HELRODRAFT_165428</name>
</gene>
<dbReference type="AlphaFoldDB" id="T1EWS0"/>
<dbReference type="EMBL" id="KB097700">
    <property type="protein sequence ID" value="ESN91398.1"/>
    <property type="molecule type" value="Genomic_DNA"/>
</dbReference>
<dbReference type="EMBL" id="AMQM01002050">
    <property type="status" value="NOT_ANNOTATED_CDS"/>
    <property type="molecule type" value="Genomic_DNA"/>
</dbReference>
<keyword evidence="1" id="KW-0732">Signal</keyword>
<dbReference type="RefSeq" id="XP_009030256.1">
    <property type="nucleotide sequence ID" value="XM_009032008.1"/>
</dbReference>
<evidence type="ECO:0000313" key="2">
    <source>
        <dbReference type="EMBL" id="ESN91398.1"/>
    </source>
</evidence>
<feature type="chain" id="PRO_5010980071" evidence="1">
    <location>
        <begin position="34"/>
        <end position="158"/>
    </location>
</feature>